<reference evidence="5 6" key="1">
    <citation type="journal article" date="2010" name="J. Bacteriol.">
        <title>Biochemical characterization of a novel indole prenyltransferase from Streptomyces sp. SN-593.</title>
        <authorList>
            <person name="Takahashi S."/>
            <person name="Takagi H."/>
            <person name="Toyoda A."/>
            <person name="Uramoto M."/>
            <person name="Nogawa T."/>
            <person name="Ueki M."/>
            <person name="Sakaki Y."/>
            <person name="Osada H."/>
        </authorList>
    </citation>
    <scope>NUCLEOTIDE SEQUENCE [LARGE SCALE GENOMIC DNA]</scope>
    <source>
        <strain evidence="5 6">SN-593</strain>
    </source>
</reference>
<reference evidence="5 6" key="2">
    <citation type="journal article" date="2011" name="J. Antibiot.">
        <title>Furaquinocins I and J: novel polyketide isoprenoid hybrid compounds from Streptomyces reveromyceticus SN-593.</title>
        <authorList>
            <person name="Panthee S."/>
            <person name="Takahashi S."/>
            <person name="Takagi H."/>
            <person name="Nogawa T."/>
            <person name="Oowada E."/>
            <person name="Uramoto M."/>
            <person name="Osada H."/>
        </authorList>
    </citation>
    <scope>NUCLEOTIDE SEQUENCE [LARGE SCALE GENOMIC DNA]</scope>
    <source>
        <strain evidence="5 6">SN-593</strain>
    </source>
</reference>
<dbReference type="EMBL" id="AP018365">
    <property type="protein sequence ID" value="BBA96343.1"/>
    <property type="molecule type" value="Genomic_DNA"/>
</dbReference>
<sequence length="231" mass="24908">MSTPAGESKSQAAYRWIRERIAAGVYGPGYRLVLSSLASDLSMSVVPVREAVRALTAEGLVTFERNVGARVAHVDGSQYRFTMQAICMLESAATALAAPFLTADDIARARRLNDVVRRGLPDLDPRVFREVNQALHGTLYAKCPNPRLLDIIRGEWVRLGHLRGSASGIAPGRAAEAVEEHEALIDLIAGGAAPDEVERAARRHRSASLTADLAVRHPELNPCDLSLPEGA</sequence>
<evidence type="ECO:0000259" key="4">
    <source>
        <dbReference type="PROSITE" id="PS50949"/>
    </source>
</evidence>
<keyword evidence="1" id="KW-0805">Transcription regulation</keyword>
<dbReference type="GO" id="GO:0003700">
    <property type="term" value="F:DNA-binding transcription factor activity"/>
    <property type="evidence" value="ECO:0007669"/>
    <property type="project" value="InterPro"/>
</dbReference>
<reference evidence="5 6" key="3">
    <citation type="journal article" date="2011" name="Nat. Chem. Biol.">
        <title>Reveromycin A biosynthesis uses RevG and RevJ for stereospecific spiroacetal formation.</title>
        <authorList>
            <person name="Takahashi S."/>
            <person name="Toyoda A."/>
            <person name="Sekiyama Y."/>
            <person name="Takagi H."/>
            <person name="Nogawa T."/>
            <person name="Uramoto M."/>
            <person name="Suzuki R."/>
            <person name="Koshino H."/>
            <person name="Kumano T."/>
            <person name="Panthee S."/>
            <person name="Dairi T."/>
            <person name="Ishikawa J."/>
            <person name="Ikeda H."/>
            <person name="Sakaki Y."/>
            <person name="Osada H."/>
        </authorList>
    </citation>
    <scope>NUCLEOTIDE SEQUENCE [LARGE SCALE GENOMIC DNA]</scope>
    <source>
        <strain evidence="5 6">SN-593</strain>
    </source>
</reference>
<dbReference type="Pfam" id="PF00392">
    <property type="entry name" value="GntR"/>
    <property type="match status" value="1"/>
</dbReference>
<dbReference type="SUPFAM" id="SSF46785">
    <property type="entry name" value="Winged helix' DNA-binding domain"/>
    <property type="match status" value="1"/>
</dbReference>
<dbReference type="InterPro" id="IPR011711">
    <property type="entry name" value="GntR_C"/>
</dbReference>
<dbReference type="InterPro" id="IPR000524">
    <property type="entry name" value="Tscrpt_reg_HTH_GntR"/>
</dbReference>
<dbReference type="GO" id="GO:0003677">
    <property type="term" value="F:DNA binding"/>
    <property type="evidence" value="ECO:0007669"/>
    <property type="project" value="UniProtKB-KW"/>
</dbReference>
<reference evidence="5 6" key="4">
    <citation type="journal article" date="2020" name="Sci. Rep.">
        <title>beta-carboline chemical signals induce reveromycin production through a LuxR family regulator in Streptomyces sp. SN-593.</title>
        <authorList>
            <person name="Panthee S."/>
            <person name="Kito N."/>
            <person name="Hayashi T."/>
            <person name="Shimizu T."/>
            <person name="Ishikawa J."/>
            <person name="Hamamoto H."/>
            <person name="Osada H."/>
            <person name="Takahashi S."/>
        </authorList>
    </citation>
    <scope>NUCLEOTIDE SEQUENCE [LARGE SCALE GENOMIC DNA]</scope>
    <source>
        <strain evidence="5 6">SN-593</strain>
    </source>
</reference>
<evidence type="ECO:0000313" key="6">
    <source>
        <dbReference type="Proteomes" id="UP000595703"/>
    </source>
</evidence>
<dbReference type="InterPro" id="IPR036388">
    <property type="entry name" value="WH-like_DNA-bd_sf"/>
</dbReference>
<dbReference type="SMART" id="SM00895">
    <property type="entry name" value="FCD"/>
    <property type="match status" value="1"/>
</dbReference>
<dbReference type="PROSITE" id="PS50949">
    <property type="entry name" value="HTH_GNTR"/>
    <property type="match status" value="1"/>
</dbReference>
<dbReference type="AlphaFoldDB" id="A0A7U3VMA0"/>
<organism evidence="5 6">
    <name type="scientific">Actinacidiphila reveromycinica</name>
    <dbReference type="NCBI Taxonomy" id="659352"/>
    <lineage>
        <taxon>Bacteria</taxon>
        <taxon>Bacillati</taxon>
        <taxon>Actinomycetota</taxon>
        <taxon>Actinomycetes</taxon>
        <taxon>Kitasatosporales</taxon>
        <taxon>Streptomycetaceae</taxon>
        <taxon>Actinacidiphila</taxon>
    </lineage>
</organism>
<accession>A0A7U3VMA0</accession>
<dbReference type="PANTHER" id="PTHR43537">
    <property type="entry name" value="TRANSCRIPTIONAL REGULATOR, GNTR FAMILY"/>
    <property type="match status" value="1"/>
</dbReference>
<protein>
    <submittedName>
        <fullName evidence="5">Putative GntR family transcriptional regulator</fullName>
    </submittedName>
</protein>
<evidence type="ECO:0000313" key="5">
    <source>
        <dbReference type="EMBL" id="BBA96343.1"/>
    </source>
</evidence>
<dbReference type="RefSeq" id="WP_237404588.1">
    <property type="nucleotide sequence ID" value="NZ_AP018365.1"/>
</dbReference>
<dbReference type="KEGG" id="arev:RVR_1599"/>
<dbReference type="Pfam" id="PF07729">
    <property type="entry name" value="FCD"/>
    <property type="match status" value="1"/>
</dbReference>
<dbReference type="Proteomes" id="UP000595703">
    <property type="component" value="Chromosome"/>
</dbReference>
<dbReference type="InterPro" id="IPR008920">
    <property type="entry name" value="TF_FadR/GntR_C"/>
</dbReference>
<evidence type="ECO:0000256" key="3">
    <source>
        <dbReference type="ARBA" id="ARBA00023163"/>
    </source>
</evidence>
<feature type="domain" description="HTH gntR-type" evidence="4">
    <location>
        <begin position="7"/>
        <end position="74"/>
    </location>
</feature>
<dbReference type="InterPro" id="IPR036390">
    <property type="entry name" value="WH_DNA-bd_sf"/>
</dbReference>
<dbReference type="SUPFAM" id="SSF48008">
    <property type="entry name" value="GntR ligand-binding domain-like"/>
    <property type="match status" value="1"/>
</dbReference>
<dbReference type="CDD" id="cd07377">
    <property type="entry name" value="WHTH_GntR"/>
    <property type="match status" value="1"/>
</dbReference>
<keyword evidence="6" id="KW-1185">Reference proteome</keyword>
<keyword evidence="3" id="KW-0804">Transcription</keyword>
<keyword evidence="2" id="KW-0238">DNA-binding</keyword>
<evidence type="ECO:0000256" key="2">
    <source>
        <dbReference type="ARBA" id="ARBA00023125"/>
    </source>
</evidence>
<dbReference type="Gene3D" id="1.20.120.530">
    <property type="entry name" value="GntR ligand-binding domain-like"/>
    <property type="match status" value="1"/>
</dbReference>
<dbReference type="Gene3D" id="1.10.10.10">
    <property type="entry name" value="Winged helix-like DNA-binding domain superfamily/Winged helix DNA-binding domain"/>
    <property type="match status" value="1"/>
</dbReference>
<dbReference type="PANTHER" id="PTHR43537:SF24">
    <property type="entry name" value="GLUCONATE OPERON TRANSCRIPTIONAL REPRESSOR"/>
    <property type="match status" value="1"/>
</dbReference>
<evidence type="ECO:0000256" key="1">
    <source>
        <dbReference type="ARBA" id="ARBA00023015"/>
    </source>
</evidence>
<proteinExistence type="predicted"/>
<gene>
    <name evidence="5" type="ORF">RVR_1599</name>
</gene>
<dbReference type="SMART" id="SM00345">
    <property type="entry name" value="HTH_GNTR"/>
    <property type="match status" value="1"/>
</dbReference>
<name>A0A7U3VMA0_9ACTN</name>